<feature type="domain" description="Cation-transporting P-type ATPase C-terminal" evidence="16">
    <location>
        <begin position="1253"/>
        <end position="1426"/>
    </location>
</feature>
<dbReference type="GO" id="GO:0006874">
    <property type="term" value="P:intracellular calcium ion homeostasis"/>
    <property type="evidence" value="ECO:0007669"/>
    <property type="project" value="TreeGrafter"/>
</dbReference>
<evidence type="ECO:0000256" key="2">
    <source>
        <dbReference type="ARBA" id="ARBA00006000"/>
    </source>
</evidence>
<dbReference type="PROSITE" id="PS00154">
    <property type="entry name" value="ATPASE_E1_E2"/>
    <property type="match status" value="1"/>
</dbReference>
<dbReference type="InterPro" id="IPR059000">
    <property type="entry name" value="ATPase_P-type_domA"/>
</dbReference>
<dbReference type="InterPro" id="IPR023298">
    <property type="entry name" value="ATPase_P-typ_TM_dom_sf"/>
</dbReference>
<accession>A0A8H5D6X7</accession>
<keyword evidence="6 13" id="KW-0547">Nucleotide-binding</keyword>
<dbReference type="GO" id="GO:0019829">
    <property type="term" value="F:ATPase-coupled monoatomic cation transmembrane transporter activity"/>
    <property type="evidence" value="ECO:0007669"/>
    <property type="project" value="UniProtKB-UniRule"/>
</dbReference>
<dbReference type="Pfam" id="PF00122">
    <property type="entry name" value="E1-E2_ATPase"/>
    <property type="match status" value="1"/>
</dbReference>
<evidence type="ECO:0000256" key="5">
    <source>
        <dbReference type="ARBA" id="ARBA00022723"/>
    </source>
</evidence>
<dbReference type="InterPro" id="IPR023299">
    <property type="entry name" value="ATPase_P-typ_cyto_dom_N"/>
</dbReference>
<feature type="transmembrane region" description="Helical" evidence="13">
    <location>
        <begin position="1345"/>
        <end position="1363"/>
    </location>
</feature>
<evidence type="ECO:0000313" key="19">
    <source>
        <dbReference type="Proteomes" id="UP000559027"/>
    </source>
</evidence>
<dbReference type="EC" id="7.2.2.-" evidence="13"/>
<evidence type="ECO:0000256" key="11">
    <source>
        <dbReference type="ARBA" id="ARBA00023136"/>
    </source>
</evidence>
<evidence type="ECO:0000256" key="7">
    <source>
        <dbReference type="ARBA" id="ARBA00022840"/>
    </source>
</evidence>
<evidence type="ECO:0000259" key="15">
    <source>
        <dbReference type="Pfam" id="PF00122"/>
    </source>
</evidence>
<protein>
    <recommendedName>
        <fullName evidence="13">Cation-transporting ATPase</fullName>
        <ecNumber evidence="13">7.2.2.-</ecNumber>
    </recommendedName>
</protein>
<dbReference type="PROSITE" id="PS01229">
    <property type="entry name" value="COF_2"/>
    <property type="match status" value="1"/>
</dbReference>
<evidence type="ECO:0000256" key="14">
    <source>
        <dbReference type="SAM" id="MobiDB-lite"/>
    </source>
</evidence>
<evidence type="ECO:0000313" key="18">
    <source>
        <dbReference type="EMBL" id="KAF5354680.1"/>
    </source>
</evidence>
<feature type="transmembrane region" description="Helical" evidence="13">
    <location>
        <begin position="1253"/>
        <end position="1272"/>
    </location>
</feature>
<dbReference type="FunFam" id="3.40.50.1000:FF:000068">
    <property type="entry name" value="Cation-transporting ATPase"/>
    <property type="match status" value="1"/>
</dbReference>
<evidence type="ECO:0000256" key="3">
    <source>
        <dbReference type="ARBA" id="ARBA00022553"/>
    </source>
</evidence>
<dbReference type="InterPro" id="IPR008250">
    <property type="entry name" value="ATPase_P-typ_transduc_dom_A_sf"/>
</dbReference>
<feature type="transmembrane region" description="Helical" evidence="13">
    <location>
        <begin position="1414"/>
        <end position="1430"/>
    </location>
</feature>
<dbReference type="OrthoDB" id="48943at2759"/>
<feature type="transmembrane region" description="Helical" evidence="13">
    <location>
        <begin position="1375"/>
        <end position="1394"/>
    </location>
</feature>
<dbReference type="SFLD" id="SFLDS00003">
    <property type="entry name" value="Haloacid_Dehalogenase"/>
    <property type="match status" value="1"/>
</dbReference>
<dbReference type="Pfam" id="PF12409">
    <property type="entry name" value="P5-ATPase"/>
    <property type="match status" value="1"/>
</dbReference>
<dbReference type="InterPro" id="IPR006068">
    <property type="entry name" value="ATPase_P-typ_cation-transptr_C"/>
</dbReference>
<keyword evidence="4 13" id="KW-0812">Transmembrane</keyword>
<dbReference type="FunFam" id="1.20.1110.10:FF:000023">
    <property type="entry name" value="Cation-transporting ATPase"/>
    <property type="match status" value="1"/>
</dbReference>
<dbReference type="PANTHER" id="PTHR45630">
    <property type="entry name" value="CATION-TRANSPORTING ATPASE-RELATED"/>
    <property type="match status" value="1"/>
</dbReference>
<gene>
    <name evidence="18" type="ORF">D9756_005391</name>
</gene>
<reference evidence="18 19" key="1">
    <citation type="journal article" date="2020" name="ISME J.">
        <title>Uncovering the hidden diversity of litter-decomposition mechanisms in mushroom-forming fungi.</title>
        <authorList>
            <person name="Floudas D."/>
            <person name="Bentzer J."/>
            <person name="Ahren D."/>
            <person name="Johansson T."/>
            <person name="Persson P."/>
            <person name="Tunlid A."/>
        </authorList>
    </citation>
    <scope>NUCLEOTIDE SEQUENCE [LARGE SCALE GENOMIC DNA]</scope>
    <source>
        <strain evidence="18 19">CBS 146.42</strain>
    </source>
</reference>
<keyword evidence="3" id="KW-0597">Phosphoprotein</keyword>
<dbReference type="SUPFAM" id="SSF81665">
    <property type="entry name" value="Calcium ATPase, transmembrane domain M"/>
    <property type="match status" value="1"/>
</dbReference>
<feature type="compositionally biased region" description="Basic and acidic residues" evidence="14">
    <location>
        <begin position="196"/>
        <end position="212"/>
    </location>
</feature>
<comment type="subcellular location">
    <subcellularLocation>
        <location evidence="1 13">Membrane</location>
        <topology evidence="1 13">Multi-pass membrane protein</topology>
    </subcellularLocation>
</comment>
<keyword evidence="7 13" id="KW-0067">ATP-binding</keyword>
<feature type="transmembrane region" description="Helical" evidence="13">
    <location>
        <begin position="510"/>
        <end position="530"/>
    </location>
</feature>
<feature type="domain" description="P5B-type ATPase N-terminal" evidence="17">
    <location>
        <begin position="297"/>
        <end position="430"/>
    </location>
</feature>
<dbReference type="Pfam" id="PF13246">
    <property type="entry name" value="Cation_ATPase"/>
    <property type="match status" value="1"/>
</dbReference>
<keyword evidence="10 13" id="KW-1133">Transmembrane helix</keyword>
<sequence>MSPIAGPSSHASYDYTEGAAPLDIDEAVANTKRSRRDSHYSSYFDDDEGGAMFSGPGHSVNPSSVSRMSNLELGRRSSDNWSRTRRKSRDSLGSQYQLSRRSSRDTQASRQSVGEDEDLDDQDENFSLLHDGDGSRRSRGEGQGKSSSPQRQSMFDNIVNLFGRSTAPEHTGSRRMSISQRSSASRTSRGSHRSRRSEELSEHALESEEERWGYSSAEEESEEEPMDVVGDDASISASMAYDSEPSTPTQHTQNLPLLTMDSVLGGEARIDMDVSFTLLDAPPPGPPSRQTIDIADEDTTIRFIGYEAIWWRTWLWKLGCVLSFGILALLGHWFPRLWLRWVSHEKAFIDSHNGFIVVESAYRAITMLSIRVLDYQYHISTVFPLDVPVDQCTELYRSSLEQKMDEHLSADDGVLKKLLVVDYRYTRYALDPRTGLFHMVKEWRDPSWMNAADVQNGLVNSVSEQRDMLFGKNEIDIEGKPIPALLVDEIIHPFYVFQIASIILWSLDNYYYYAFCIGLISFVSIMSTLVETRKTVARMREMSRYVCKLIVLRNGEWVERDSTELVPGDVVNLSDSQFSTLPADFFLLVGDAIVNESMLTGESVPVSKVPVKDDDLNKWREEREENPKCFLYGGTRIVRIRGSYTQDGSGKPATALVARTGFSTTKGALVRSMLFPKPIGFKFYRDSVRFIGVLAGIAGIGFCFSAVQFVRLRVPITTIIIRALDLITVVVPPALPATLAIGTSFAITRLRKQGVYCIAPSRVNIAGKINVCCFDKTGTLTEDGLDIMGVRGLERSMQMFGELIEDVHDLPLGNGKASFLHALATCHSLKSVDNEVIGDPLDVKMFEFTKWTLEEGRVAGTGTIKSKGMIIEQAALVQTVVRPPGSAQFRLEDALKGSARHAHFLELGVIRTFEFVSSLRRMSVIVRRLKSTSMEIYVKGAPEVMADICDKESFPQDYDDLLSYYTRRGYRVIAMAGKSIEGLSWLRAQRMKREQAESGLRFLGLIIFENRLKPGTTPAIRQLRAAHLACRMITGDNPLTAVSVARECSLISQAAHVFAPAFTRGNASSPMSKIEWTSMDDPLWKLDAYSLKPLTPPPHHTVESDEINYQDYSLVVTGDVFRWMINYAPLETLQRMLVKTQIFARMSPDEKNEIVERLQTLGYTVLMCGDGANDCAALKAADVGISLSEAEASVAAPFTTTTPDVGCVIEVIKEGRAALVTSFSCFKYMALYSLIQFTSVTLLYSFASSLGDFQFLYIDLFIIIPIAVTMGRTLPYPKIYPKRPTASLVSKKVLASIIGQILITSSIQLWGYLWVRTQPWYTPPPESDPTSEGNNLESTNFENTVLFLISSFQYILVAAVFSIGPPYRKSMWTNAWLMFSMIVLSAFNLLVLFAPPKPLQGLLTLVTLPMSARITLMAAAVGNVAVSVAFEQWGSQSIGSLIGVVLRSWQQGRRRVREGKVYKVVEGGMR</sequence>
<organism evidence="18 19">
    <name type="scientific">Leucocoprinus leucothites</name>
    <dbReference type="NCBI Taxonomy" id="201217"/>
    <lineage>
        <taxon>Eukaryota</taxon>
        <taxon>Fungi</taxon>
        <taxon>Dikarya</taxon>
        <taxon>Basidiomycota</taxon>
        <taxon>Agaricomycotina</taxon>
        <taxon>Agaricomycetes</taxon>
        <taxon>Agaricomycetidae</taxon>
        <taxon>Agaricales</taxon>
        <taxon>Agaricineae</taxon>
        <taxon>Agaricaceae</taxon>
        <taxon>Leucocoprinus</taxon>
    </lineage>
</organism>
<dbReference type="PANTHER" id="PTHR45630:SF8">
    <property type="entry name" value="CATION-TRANSPORTING ATPASE"/>
    <property type="match status" value="1"/>
</dbReference>
<feature type="compositionally biased region" description="Acidic residues" evidence="14">
    <location>
        <begin position="217"/>
        <end position="228"/>
    </location>
</feature>
<dbReference type="NCBIfam" id="TIGR01657">
    <property type="entry name" value="P-ATPase-V"/>
    <property type="match status" value="1"/>
</dbReference>
<feature type="region of interest" description="Disordered" evidence="14">
    <location>
        <begin position="1"/>
        <end position="228"/>
    </location>
</feature>
<dbReference type="InterPro" id="IPR001757">
    <property type="entry name" value="P_typ_ATPase"/>
</dbReference>
<dbReference type="PRINTS" id="PR00119">
    <property type="entry name" value="CATATPASE"/>
</dbReference>
<dbReference type="FunFam" id="3.40.1110.10:FF:000057">
    <property type="entry name" value="Cation-transporting ATPase"/>
    <property type="match status" value="1"/>
</dbReference>
<dbReference type="SUPFAM" id="SSF56784">
    <property type="entry name" value="HAD-like"/>
    <property type="match status" value="1"/>
</dbReference>
<feature type="compositionally biased region" description="Polar residues" evidence="14">
    <location>
        <begin position="60"/>
        <end position="69"/>
    </location>
</feature>
<dbReference type="SUPFAM" id="SSF81660">
    <property type="entry name" value="Metal cation-transporting ATPase, ATP-binding domain N"/>
    <property type="match status" value="1"/>
</dbReference>
<keyword evidence="5 13" id="KW-0479">Metal-binding</keyword>
<dbReference type="InterPro" id="IPR006544">
    <property type="entry name" value="P-type_TPase_V"/>
</dbReference>
<dbReference type="GO" id="GO:0046872">
    <property type="term" value="F:metal ion binding"/>
    <property type="evidence" value="ECO:0007669"/>
    <property type="project" value="UniProtKB-UniRule"/>
</dbReference>
<dbReference type="InterPro" id="IPR018303">
    <property type="entry name" value="ATPase_P-typ_P_site"/>
</dbReference>
<feature type="transmembrane region" description="Helical" evidence="13">
    <location>
        <begin position="719"/>
        <end position="742"/>
    </location>
</feature>
<feature type="compositionally biased region" description="Basic and acidic residues" evidence="14">
    <location>
        <begin position="130"/>
        <end position="142"/>
    </location>
</feature>
<evidence type="ECO:0000256" key="4">
    <source>
        <dbReference type="ARBA" id="ARBA00022692"/>
    </source>
</evidence>
<dbReference type="GO" id="GO:0005524">
    <property type="term" value="F:ATP binding"/>
    <property type="evidence" value="ECO:0007669"/>
    <property type="project" value="UniProtKB-UniRule"/>
</dbReference>
<feature type="transmembrane region" description="Helical" evidence="13">
    <location>
        <begin position="1293"/>
        <end position="1315"/>
    </location>
</feature>
<feature type="compositionally biased region" description="Acidic residues" evidence="14">
    <location>
        <begin position="114"/>
        <end position="124"/>
    </location>
</feature>
<evidence type="ECO:0000256" key="10">
    <source>
        <dbReference type="ARBA" id="ARBA00022989"/>
    </source>
</evidence>
<evidence type="ECO:0000256" key="6">
    <source>
        <dbReference type="ARBA" id="ARBA00022741"/>
    </source>
</evidence>
<dbReference type="InterPro" id="IPR036412">
    <property type="entry name" value="HAD-like_sf"/>
</dbReference>
<dbReference type="Gene3D" id="3.40.50.1000">
    <property type="entry name" value="HAD superfamily/HAD-like"/>
    <property type="match status" value="1"/>
</dbReference>
<dbReference type="NCBIfam" id="TIGR01494">
    <property type="entry name" value="ATPase_P-type"/>
    <property type="match status" value="1"/>
</dbReference>
<dbReference type="Gene3D" id="2.70.150.10">
    <property type="entry name" value="Calcium-transporting ATPase, cytoplasmic transduction domain A"/>
    <property type="match status" value="1"/>
</dbReference>
<dbReference type="GO" id="GO:0015662">
    <property type="term" value="F:P-type ion transporter activity"/>
    <property type="evidence" value="ECO:0007669"/>
    <property type="project" value="InterPro"/>
</dbReference>
<evidence type="ECO:0000256" key="12">
    <source>
        <dbReference type="ARBA" id="ARBA00049360"/>
    </source>
</evidence>
<dbReference type="InterPro" id="IPR047819">
    <property type="entry name" value="P5A-ATPase_N"/>
</dbReference>
<dbReference type="Gene3D" id="3.40.1110.10">
    <property type="entry name" value="Calcium-transporting ATPase, cytoplasmic domain N"/>
    <property type="match status" value="1"/>
</dbReference>
<feature type="transmembrane region" description="Helical" evidence="13">
    <location>
        <begin position="1229"/>
        <end position="1247"/>
    </location>
</feature>
<keyword evidence="11 13" id="KW-0472">Membrane</keyword>
<keyword evidence="19" id="KW-1185">Reference proteome</keyword>
<dbReference type="EMBL" id="JAACJO010000008">
    <property type="protein sequence ID" value="KAF5354680.1"/>
    <property type="molecule type" value="Genomic_DNA"/>
</dbReference>
<evidence type="ECO:0000256" key="8">
    <source>
        <dbReference type="ARBA" id="ARBA00022842"/>
    </source>
</evidence>
<evidence type="ECO:0000256" key="13">
    <source>
        <dbReference type="RuleBase" id="RU362082"/>
    </source>
</evidence>
<evidence type="ECO:0000256" key="9">
    <source>
        <dbReference type="ARBA" id="ARBA00022967"/>
    </source>
</evidence>
<feature type="compositionally biased region" description="Polar residues" evidence="14">
    <location>
        <begin position="91"/>
        <end position="112"/>
    </location>
</feature>
<dbReference type="GO" id="GO:0016887">
    <property type="term" value="F:ATP hydrolysis activity"/>
    <property type="evidence" value="ECO:0007669"/>
    <property type="project" value="InterPro"/>
</dbReference>
<name>A0A8H5D6X7_9AGAR</name>
<feature type="transmembrane region" description="Helical" evidence="13">
    <location>
        <begin position="687"/>
        <end position="707"/>
    </location>
</feature>
<comment type="caution">
    <text evidence="18">The sequence shown here is derived from an EMBL/GenBank/DDBJ whole genome shotgun (WGS) entry which is preliminary data.</text>
</comment>
<dbReference type="Pfam" id="PF00689">
    <property type="entry name" value="Cation_ATPase_C"/>
    <property type="match status" value="1"/>
</dbReference>
<dbReference type="InterPro" id="IPR023214">
    <property type="entry name" value="HAD_sf"/>
</dbReference>
<keyword evidence="9 13" id="KW-1278">Translocase</keyword>
<comment type="similarity">
    <text evidence="2 13">Belongs to the cation transport ATPase (P-type) (TC 3.A.3) family. Type V subfamily.</text>
</comment>
<dbReference type="SFLD" id="SFLDF00027">
    <property type="entry name" value="p-type_atpase"/>
    <property type="match status" value="1"/>
</dbReference>
<evidence type="ECO:0000256" key="1">
    <source>
        <dbReference type="ARBA" id="ARBA00004141"/>
    </source>
</evidence>
<feature type="domain" description="P-type ATPase A" evidence="15">
    <location>
        <begin position="551"/>
        <end position="673"/>
    </location>
</feature>
<dbReference type="SUPFAM" id="SSF81653">
    <property type="entry name" value="Calcium ATPase, transduction domain A"/>
    <property type="match status" value="1"/>
</dbReference>
<feature type="compositionally biased region" description="Low complexity" evidence="14">
    <location>
        <begin position="174"/>
        <end position="188"/>
    </location>
</feature>
<dbReference type="CDD" id="cd07542">
    <property type="entry name" value="P-type_ATPase_cation"/>
    <property type="match status" value="1"/>
</dbReference>
<dbReference type="Gene3D" id="1.20.1110.10">
    <property type="entry name" value="Calcium-transporting ATPase, transmembrane domain"/>
    <property type="match status" value="2"/>
</dbReference>
<dbReference type="Proteomes" id="UP000559027">
    <property type="component" value="Unassembled WGS sequence"/>
</dbReference>
<keyword evidence="8 13" id="KW-0460">Magnesium</keyword>
<dbReference type="InterPro" id="IPR047821">
    <property type="entry name" value="P5B-type_ATPase"/>
</dbReference>
<comment type="catalytic activity">
    <reaction evidence="12 13">
        <text>ATP + H2O = ADP + phosphate + H(+)</text>
        <dbReference type="Rhea" id="RHEA:13065"/>
        <dbReference type="ChEBI" id="CHEBI:15377"/>
        <dbReference type="ChEBI" id="CHEBI:15378"/>
        <dbReference type="ChEBI" id="CHEBI:30616"/>
        <dbReference type="ChEBI" id="CHEBI:43474"/>
        <dbReference type="ChEBI" id="CHEBI:456216"/>
    </reaction>
</comment>
<dbReference type="InterPro" id="IPR044492">
    <property type="entry name" value="P_typ_ATPase_HD_dom"/>
</dbReference>
<dbReference type="SFLD" id="SFLDG00002">
    <property type="entry name" value="C1.7:_P-type_atpase_like"/>
    <property type="match status" value="1"/>
</dbReference>
<proteinExistence type="inferred from homology"/>
<evidence type="ECO:0000259" key="17">
    <source>
        <dbReference type="Pfam" id="PF12409"/>
    </source>
</evidence>
<dbReference type="GO" id="GO:0016020">
    <property type="term" value="C:membrane"/>
    <property type="evidence" value="ECO:0007669"/>
    <property type="project" value="UniProtKB-SubCell"/>
</dbReference>
<evidence type="ECO:0000259" key="16">
    <source>
        <dbReference type="Pfam" id="PF00689"/>
    </source>
</evidence>